<dbReference type="EnsemblMetazoa" id="ADIR005647-RA">
    <property type="protein sequence ID" value="ADIR005647-PA"/>
    <property type="gene ID" value="ADIR005647"/>
</dbReference>
<sequence length="875" mass="95878">MSHGRNECRIYVGNLPPDIRTKDIQDLFHKFGKVTFVDLKNRRGPPFAFVEFEDARDADDAVKARDGYDYDGYRLRVEFPRGGGPGSYRGSRQGNSDRSSRGDRGNRGPPARRSQFRVMVTGLPSSGSWQDLKDHMREAGDVCFADVYKDGTGVVEFLRHEDMKYAIKKLDDSRFRSHEGEVAYIHVREDSGNDEKRDYRDRVATMLSTAMLRWLELSAFFLQFIEWWQTEANIGDLSKLPIPDAPEPDANAEKYANVCPICLQKHIIPTAISVSGTERGIGYYLDVLVALGPFCKNPLQVTLTGVTNSKESPSVDHIKASALPALKRFLVVDEGLELKILKRGMMPGGGGEITFRCPVRKSLKAIQCVKQTMVKRIRGTAYCCKVSPAMANRAVEHAKGVMLNFLPDVYINTDQHKGKRSGNSPGYGINLVAETTDGTMFAAEAICKTMDDYTIHFLQHLREFFGITFKLENANGDDEDESADQQDEELSGCVRSEKMASTVGQVIKCKAAVAWEPKQPLSIETVEVAPPKAGEVRIKVAASGVCHTDAYTLGGLDSEGIFPVILGHEGAGIVESVGEGVTKFQPGDHVIPLYIPQCYECRFCKSPKTNLCPKVRATQGKGVMPDGTSRFTCNGKQIYHFMGTSTFSEYTVVAEVSLAKIDASAPLEKVCLLGCGIPTGYGAALNTAKVEAGSSCAVWGLGAVGLAVVMGCKAAGATRIIGVDINPDKFEVGKQFGCTEFVNPNDFKEPIQQVLIEKTDGGLDYTFECVGNVNTMRAALEACTRGWGVSVVVGVAESGKEIATRPFQLVTGRTWKGTAFGGWKSVESVPKLVGQYLQKELKVDEFITHTMELEKINDAFTLMHEGKSIRSVVNL</sequence>
<evidence type="ECO:0000256" key="1">
    <source>
        <dbReference type="ARBA" id="ARBA00001947"/>
    </source>
</evidence>
<evidence type="ECO:0000256" key="6">
    <source>
        <dbReference type="ARBA" id="ARBA00013190"/>
    </source>
</evidence>
<dbReference type="GO" id="GO:0005730">
    <property type="term" value="C:nucleolus"/>
    <property type="evidence" value="ECO:0007669"/>
    <property type="project" value="InterPro"/>
</dbReference>
<dbReference type="PANTHER" id="PTHR43880:SF12">
    <property type="entry name" value="ALCOHOL DEHYDROGENASE CLASS-3"/>
    <property type="match status" value="1"/>
</dbReference>
<dbReference type="PROSITE" id="PS50102">
    <property type="entry name" value="RRM"/>
    <property type="match status" value="2"/>
</dbReference>
<evidence type="ECO:0000256" key="3">
    <source>
        <dbReference type="ARBA" id="ARBA00010269"/>
    </source>
</evidence>
<evidence type="ECO:0000256" key="11">
    <source>
        <dbReference type="ARBA" id="ARBA00022884"/>
    </source>
</evidence>
<comment type="cofactor">
    <cofactor evidence="1">
        <name>Zn(2+)</name>
        <dbReference type="ChEBI" id="CHEBI:29105"/>
    </cofactor>
</comment>
<dbReference type="GO" id="GO:0008380">
    <property type="term" value="P:RNA splicing"/>
    <property type="evidence" value="ECO:0007669"/>
    <property type="project" value="UniProtKB-KW"/>
</dbReference>
<evidence type="ECO:0000256" key="21">
    <source>
        <dbReference type="PROSITE-ProRule" id="PRU00176"/>
    </source>
</evidence>
<keyword evidence="8" id="KW-0479">Metal-binding</keyword>
<dbReference type="InterPro" id="IPR020843">
    <property type="entry name" value="ER"/>
</dbReference>
<comment type="catalytic activity">
    <reaction evidence="17">
        <text>S-(hydroxymethyl)glutathione + NADP(+) = S-formylglutathione + NADPH + H(+)</text>
        <dbReference type="Rhea" id="RHEA:19981"/>
        <dbReference type="ChEBI" id="CHEBI:15378"/>
        <dbReference type="ChEBI" id="CHEBI:57688"/>
        <dbReference type="ChEBI" id="CHEBI:57783"/>
        <dbReference type="ChEBI" id="CHEBI:58349"/>
        <dbReference type="ChEBI" id="CHEBI:58758"/>
        <dbReference type="EC" id="1.1.1.284"/>
    </reaction>
</comment>
<dbReference type="InterPro" id="IPR000504">
    <property type="entry name" value="RRM_dom"/>
</dbReference>
<dbReference type="InterPro" id="IPR037136">
    <property type="entry name" value="RNA3'_phos_cyclase_dom_sf"/>
</dbReference>
<name>A0A182NDD3_9DIPT</name>
<keyword evidence="10" id="KW-0862">Zinc</keyword>
<dbReference type="FunFam" id="3.40.50.720:FF:000003">
    <property type="entry name" value="S-(hydroxymethyl)glutathione dehydrogenase"/>
    <property type="match status" value="1"/>
</dbReference>
<dbReference type="InterPro" id="IPR016443">
    <property type="entry name" value="RNA3'_term_phos_cyc_type_2"/>
</dbReference>
<dbReference type="Pfam" id="PF00107">
    <property type="entry name" value="ADH_zinc_N"/>
    <property type="match status" value="1"/>
</dbReference>
<dbReference type="SUPFAM" id="SSF51735">
    <property type="entry name" value="NAD(P)-binding Rossmann-fold domains"/>
    <property type="match status" value="1"/>
</dbReference>
<dbReference type="Gene3D" id="3.90.180.10">
    <property type="entry name" value="Medium-chain alcohol dehydrogenases, catalytic domain"/>
    <property type="match status" value="1"/>
</dbReference>
<dbReference type="SUPFAM" id="SSF50129">
    <property type="entry name" value="GroES-like"/>
    <property type="match status" value="2"/>
</dbReference>
<dbReference type="Gene3D" id="3.30.70.330">
    <property type="match status" value="2"/>
</dbReference>
<evidence type="ECO:0000256" key="18">
    <source>
        <dbReference type="ARBA" id="ARBA00048110"/>
    </source>
</evidence>
<dbReference type="SUPFAM" id="SSF55205">
    <property type="entry name" value="EPT/RTPC-like"/>
    <property type="match status" value="1"/>
</dbReference>
<evidence type="ECO:0000259" key="23">
    <source>
        <dbReference type="PROSITE" id="PS50102"/>
    </source>
</evidence>
<comment type="catalytic activity">
    <reaction evidence="19">
        <text>a secondary alcohol + NAD(+) = a ketone + NADH + H(+)</text>
        <dbReference type="Rhea" id="RHEA:10740"/>
        <dbReference type="ChEBI" id="CHEBI:15378"/>
        <dbReference type="ChEBI" id="CHEBI:17087"/>
        <dbReference type="ChEBI" id="CHEBI:35681"/>
        <dbReference type="ChEBI" id="CHEBI:57540"/>
        <dbReference type="ChEBI" id="CHEBI:57945"/>
        <dbReference type="EC" id="1.1.1.1"/>
    </reaction>
</comment>
<dbReference type="PANTHER" id="PTHR43880">
    <property type="entry name" value="ALCOHOL DEHYDROGENASE"/>
    <property type="match status" value="1"/>
</dbReference>
<dbReference type="Gene3D" id="3.40.50.720">
    <property type="entry name" value="NAD(P)-binding Rossmann-like Domain"/>
    <property type="match status" value="1"/>
</dbReference>
<evidence type="ECO:0000256" key="13">
    <source>
        <dbReference type="ARBA" id="ARBA00023027"/>
    </source>
</evidence>
<evidence type="ECO:0000256" key="17">
    <source>
        <dbReference type="ARBA" id="ARBA00047793"/>
    </source>
</evidence>
<comment type="subcellular location">
    <subcellularLocation>
        <location evidence="2">Nucleus</location>
    </subcellularLocation>
</comment>
<keyword evidence="9" id="KW-0677">Repeat</keyword>
<keyword evidence="15" id="KW-0539">Nucleus</keyword>
<keyword evidence="13" id="KW-0520">NAD</keyword>
<dbReference type="NCBIfam" id="TIGR02818">
    <property type="entry name" value="adh_III_F_hyde"/>
    <property type="match status" value="1"/>
</dbReference>
<feature type="domain" description="RRM" evidence="23">
    <location>
        <begin position="116"/>
        <end position="190"/>
    </location>
</feature>
<dbReference type="Gene3D" id="3.30.360.20">
    <property type="entry name" value="RNA 3'-terminal phosphate cyclase, insert domain"/>
    <property type="match status" value="1"/>
</dbReference>
<evidence type="ECO:0000256" key="15">
    <source>
        <dbReference type="ARBA" id="ARBA00023242"/>
    </source>
</evidence>
<comment type="similarity">
    <text evidence="3">Belongs to the splicing factor SR family.</text>
</comment>
<protein>
    <recommendedName>
        <fullName evidence="16">S-(hydroxymethyl)glutathione dehydrogenase</fullName>
        <ecNumber evidence="6">1.1.1.1</ecNumber>
        <ecNumber evidence="5">1.1.1.284</ecNumber>
    </recommendedName>
</protein>
<reference evidence="25" key="1">
    <citation type="submission" date="2013-03" db="EMBL/GenBank/DDBJ databases">
        <title>The Genome Sequence of Anopheles dirus WRAIR2.</title>
        <authorList>
            <consortium name="The Broad Institute Genomics Platform"/>
            <person name="Neafsey D.E."/>
            <person name="Walton C."/>
            <person name="Walker B."/>
            <person name="Young S.K."/>
            <person name="Zeng Q."/>
            <person name="Gargeya S."/>
            <person name="Fitzgerald M."/>
            <person name="Haas B."/>
            <person name="Abouelleil A."/>
            <person name="Allen A.W."/>
            <person name="Alvarado L."/>
            <person name="Arachchi H.M."/>
            <person name="Berlin A.M."/>
            <person name="Chapman S.B."/>
            <person name="Gainer-Dewar J."/>
            <person name="Goldberg J."/>
            <person name="Griggs A."/>
            <person name="Gujja S."/>
            <person name="Hansen M."/>
            <person name="Howarth C."/>
            <person name="Imamovic A."/>
            <person name="Ireland A."/>
            <person name="Larimer J."/>
            <person name="McCowan C."/>
            <person name="Murphy C."/>
            <person name="Pearson M."/>
            <person name="Poon T.W."/>
            <person name="Priest M."/>
            <person name="Roberts A."/>
            <person name="Saif S."/>
            <person name="Shea T."/>
            <person name="Sisk P."/>
            <person name="Sykes S."/>
            <person name="Wortman J."/>
            <person name="Nusbaum C."/>
            <person name="Birren B."/>
        </authorList>
    </citation>
    <scope>NUCLEOTIDE SEQUENCE [LARGE SCALE GENOMIC DNA]</scope>
    <source>
        <strain evidence="25">WRAIR2</strain>
    </source>
</reference>
<keyword evidence="14" id="KW-0508">mRNA splicing</keyword>
<dbReference type="InterPro" id="IPR012677">
    <property type="entry name" value="Nucleotide-bd_a/b_plait_sf"/>
</dbReference>
<dbReference type="InterPro" id="IPR013791">
    <property type="entry name" value="RNA3'-term_phos_cycl_insert"/>
</dbReference>
<evidence type="ECO:0000256" key="14">
    <source>
        <dbReference type="ARBA" id="ARBA00023187"/>
    </source>
</evidence>
<dbReference type="InterPro" id="IPR011032">
    <property type="entry name" value="GroES-like_sf"/>
</dbReference>
<evidence type="ECO:0000256" key="4">
    <source>
        <dbReference type="ARBA" id="ARBA00010902"/>
    </source>
</evidence>
<evidence type="ECO:0000256" key="5">
    <source>
        <dbReference type="ARBA" id="ARBA00012309"/>
    </source>
</evidence>
<dbReference type="EC" id="1.1.1.1" evidence="6"/>
<dbReference type="SMART" id="SM00360">
    <property type="entry name" value="RRM"/>
    <property type="match status" value="2"/>
</dbReference>
<dbReference type="GO" id="GO:0006397">
    <property type="term" value="P:mRNA processing"/>
    <property type="evidence" value="ECO:0007669"/>
    <property type="project" value="UniProtKB-KW"/>
</dbReference>
<dbReference type="AlphaFoldDB" id="A0A182NDD3"/>
<dbReference type="InterPro" id="IPR035979">
    <property type="entry name" value="RBD_domain_sf"/>
</dbReference>
<accession>A0A182NDD3</accession>
<dbReference type="FunFam" id="3.30.70.330:FF:000507">
    <property type="entry name" value="serine/arginine-rich splicing factor 1B"/>
    <property type="match status" value="1"/>
</dbReference>
<dbReference type="Proteomes" id="UP000075884">
    <property type="component" value="Unassembled WGS sequence"/>
</dbReference>
<dbReference type="InterPro" id="IPR013149">
    <property type="entry name" value="ADH-like_C"/>
</dbReference>
<dbReference type="STRING" id="7168.A0A182NDD3"/>
<dbReference type="InterPro" id="IPR023797">
    <property type="entry name" value="RNA3'_phos_cyclase_dom"/>
</dbReference>
<dbReference type="SMART" id="SM00829">
    <property type="entry name" value="PKS_ER"/>
    <property type="match status" value="1"/>
</dbReference>
<dbReference type="Pfam" id="PF01137">
    <property type="entry name" value="RTC"/>
    <property type="match status" value="1"/>
</dbReference>
<dbReference type="InterPro" id="IPR002328">
    <property type="entry name" value="ADH_Zn_CS"/>
</dbReference>
<dbReference type="GO" id="GO:0051903">
    <property type="term" value="F:S-(hydroxymethyl)glutathione dehydrogenase [NAD(P)+] activity"/>
    <property type="evidence" value="ECO:0007669"/>
    <property type="project" value="UniProtKB-EC"/>
</dbReference>
<dbReference type="EC" id="1.1.1.284" evidence="5"/>
<reference evidence="24" key="2">
    <citation type="submission" date="2020-05" db="UniProtKB">
        <authorList>
            <consortium name="EnsemblMetazoa"/>
        </authorList>
    </citation>
    <scope>IDENTIFICATION</scope>
    <source>
        <strain evidence="24">WRAIR2</strain>
    </source>
</reference>
<dbReference type="InterPro" id="IPR036553">
    <property type="entry name" value="RPTC_insert"/>
</dbReference>
<evidence type="ECO:0000256" key="16">
    <source>
        <dbReference type="ARBA" id="ARBA00032767"/>
    </source>
</evidence>
<dbReference type="CDD" id="cd08300">
    <property type="entry name" value="alcohol_DH_class_III"/>
    <property type="match status" value="1"/>
</dbReference>
<dbReference type="InterPro" id="IPR014183">
    <property type="entry name" value="ADH_3"/>
</dbReference>
<evidence type="ECO:0000256" key="2">
    <source>
        <dbReference type="ARBA" id="ARBA00004123"/>
    </source>
</evidence>
<dbReference type="CDD" id="cd12597">
    <property type="entry name" value="RRM1_SRSF1"/>
    <property type="match status" value="1"/>
</dbReference>
<dbReference type="PROSITE" id="PS00059">
    <property type="entry name" value="ADH_ZINC"/>
    <property type="match status" value="1"/>
</dbReference>
<dbReference type="GO" id="GO:0008270">
    <property type="term" value="F:zinc ion binding"/>
    <property type="evidence" value="ECO:0007669"/>
    <property type="project" value="InterPro"/>
</dbReference>
<dbReference type="Gene3D" id="3.65.10.20">
    <property type="entry name" value="RNA 3'-terminal phosphate cyclase domain"/>
    <property type="match status" value="1"/>
</dbReference>
<dbReference type="GO" id="GO:0005829">
    <property type="term" value="C:cytosol"/>
    <property type="evidence" value="ECO:0007669"/>
    <property type="project" value="TreeGrafter"/>
</dbReference>
<comment type="catalytic activity">
    <reaction evidence="20">
        <text>a primary alcohol + NAD(+) = an aldehyde + NADH + H(+)</text>
        <dbReference type="Rhea" id="RHEA:10736"/>
        <dbReference type="ChEBI" id="CHEBI:15378"/>
        <dbReference type="ChEBI" id="CHEBI:15734"/>
        <dbReference type="ChEBI" id="CHEBI:17478"/>
        <dbReference type="ChEBI" id="CHEBI:57540"/>
        <dbReference type="ChEBI" id="CHEBI:57945"/>
        <dbReference type="EC" id="1.1.1.1"/>
    </reaction>
</comment>
<dbReference type="InterPro" id="IPR013154">
    <property type="entry name" value="ADH-like_N"/>
</dbReference>
<feature type="compositionally biased region" description="Low complexity" evidence="22">
    <location>
        <begin position="88"/>
        <end position="97"/>
    </location>
</feature>
<dbReference type="Pfam" id="PF08240">
    <property type="entry name" value="ADH_N"/>
    <property type="match status" value="1"/>
</dbReference>
<dbReference type="CDD" id="cd12601">
    <property type="entry name" value="RRM2_SRSF1_like"/>
    <property type="match status" value="1"/>
</dbReference>
<evidence type="ECO:0000313" key="24">
    <source>
        <dbReference type="EnsemblMetazoa" id="ADIR005647-PA"/>
    </source>
</evidence>
<dbReference type="GO" id="GO:0046294">
    <property type="term" value="P:formaldehyde catabolic process"/>
    <property type="evidence" value="ECO:0007669"/>
    <property type="project" value="InterPro"/>
</dbReference>
<evidence type="ECO:0000256" key="12">
    <source>
        <dbReference type="ARBA" id="ARBA00023002"/>
    </source>
</evidence>
<evidence type="ECO:0000256" key="20">
    <source>
        <dbReference type="ARBA" id="ARBA00049243"/>
    </source>
</evidence>
<evidence type="ECO:0000256" key="7">
    <source>
        <dbReference type="ARBA" id="ARBA00022664"/>
    </source>
</evidence>
<dbReference type="GO" id="GO:0004022">
    <property type="term" value="F:alcohol dehydrogenase (NAD+) activity"/>
    <property type="evidence" value="ECO:0007669"/>
    <property type="project" value="UniProtKB-EC"/>
</dbReference>
<dbReference type="InterPro" id="IPR034520">
    <property type="entry name" value="SRSF1_RRM1"/>
</dbReference>
<evidence type="ECO:0000256" key="10">
    <source>
        <dbReference type="ARBA" id="ARBA00022833"/>
    </source>
</evidence>
<keyword evidence="11 21" id="KW-0694">RNA-binding</keyword>
<dbReference type="NCBIfam" id="TIGR03400">
    <property type="entry name" value="18S_RNA_Rcl1p"/>
    <property type="match status" value="1"/>
</dbReference>
<dbReference type="Pfam" id="PF00076">
    <property type="entry name" value="RRM_1"/>
    <property type="match status" value="2"/>
</dbReference>
<dbReference type="Pfam" id="PF05189">
    <property type="entry name" value="RTC_insert"/>
    <property type="match status" value="1"/>
</dbReference>
<dbReference type="FunFam" id="3.90.180.10:FF:000001">
    <property type="entry name" value="S-(hydroxymethyl)glutathione dehydrogenase"/>
    <property type="match status" value="1"/>
</dbReference>
<dbReference type="InterPro" id="IPR020719">
    <property type="entry name" value="RNA3'_term_phos_cycl-like_CS"/>
</dbReference>
<organism evidence="24 25">
    <name type="scientific">Anopheles dirus</name>
    <dbReference type="NCBI Taxonomy" id="7168"/>
    <lineage>
        <taxon>Eukaryota</taxon>
        <taxon>Metazoa</taxon>
        <taxon>Ecdysozoa</taxon>
        <taxon>Arthropoda</taxon>
        <taxon>Hexapoda</taxon>
        <taxon>Insecta</taxon>
        <taxon>Pterygota</taxon>
        <taxon>Neoptera</taxon>
        <taxon>Endopterygota</taxon>
        <taxon>Diptera</taxon>
        <taxon>Nematocera</taxon>
        <taxon>Culicoidea</taxon>
        <taxon>Culicidae</taxon>
        <taxon>Anophelinae</taxon>
        <taxon>Anopheles</taxon>
    </lineage>
</organism>
<feature type="domain" description="RRM" evidence="23">
    <location>
        <begin position="8"/>
        <end position="82"/>
    </location>
</feature>
<feature type="region of interest" description="Disordered" evidence="22">
    <location>
        <begin position="81"/>
        <end position="114"/>
    </location>
</feature>
<dbReference type="FunFam" id="3.30.70.330:FF:000053">
    <property type="entry name" value="Serine/arginine-rich splicing factor 1"/>
    <property type="match status" value="1"/>
</dbReference>
<evidence type="ECO:0000256" key="9">
    <source>
        <dbReference type="ARBA" id="ARBA00022737"/>
    </source>
</evidence>
<keyword evidence="25" id="KW-1185">Reference proteome</keyword>
<dbReference type="SUPFAM" id="SSF54928">
    <property type="entry name" value="RNA-binding domain, RBD"/>
    <property type="match status" value="1"/>
</dbReference>
<dbReference type="GO" id="GO:0003723">
    <property type="term" value="F:RNA binding"/>
    <property type="evidence" value="ECO:0007669"/>
    <property type="project" value="UniProtKB-UniRule"/>
</dbReference>
<evidence type="ECO:0000256" key="19">
    <source>
        <dbReference type="ARBA" id="ARBA00049164"/>
    </source>
</evidence>
<keyword evidence="12" id="KW-0560">Oxidoreductase</keyword>
<keyword evidence="7" id="KW-0507">mRNA processing</keyword>
<comment type="similarity">
    <text evidence="4">Belongs to the zinc-containing alcohol dehydrogenase family. Class-III subfamily.</text>
</comment>
<dbReference type="PROSITE" id="PS01287">
    <property type="entry name" value="RTC"/>
    <property type="match status" value="1"/>
</dbReference>
<dbReference type="GO" id="GO:0042254">
    <property type="term" value="P:ribosome biogenesis"/>
    <property type="evidence" value="ECO:0007669"/>
    <property type="project" value="InterPro"/>
</dbReference>
<comment type="catalytic activity">
    <reaction evidence="18">
        <text>S-(hydroxymethyl)glutathione + NAD(+) = S-formylglutathione + NADH + H(+)</text>
        <dbReference type="Rhea" id="RHEA:19985"/>
        <dbReference type="ChEBI" id="CHEBI:15378"/>
        <dbReference type="ChEBI" id="CHEBI:57540"/>
        <dbReference type="ChEBI" id="CHEBI:57688"/>
        <dbReference type="ChEBI" id="CHEBI:57945"/>
        <dbReference type="ChEBI" id="CHEBI:58758"/>
        <dbReference type="EC" id="1.1.1.284"/>
    </reaction>
</comment>
<proteinExistence type="inferred from homology"/>
<evidence type="ECO:0000256" key="22">
    <source>
        <dbReference type="SAM" id="MobiDB-lite"/>
    </source>
</evidence>
<dbReference type="InterPro" id="IPR013792">
    <property type="entry name" value="RNA3'P_cycl/enolpyr_Trfase_a/b"/>
</dbReference>
<dbReference type="VEuPathDB" id="VectorBase:ADIR005647"/>
<dbReference type="InterPro" id="IPR036291">
    <property type="entry name" value="NAD(P)-bd_dom_sf"/>
</dbReference>
<evidence type="ECO:0000313" key="25">
    <source>
        <dbReference type="Proteomes" id="UP000075884"/>
    </source>
</evidence>
<evidence type="ECO:0000256" key="8">
    <source>
        <dbReference type="ARBA" id="ARBA00022723"/>
    </source>
</evidence>